<gene>
    <name evidence="1" type="ORF">Tci_932345</name>
</gene>
<sequence length="81" mass="9319">VPERGLITDFLTKVKRYVRLPILLLQLADEMDSRKVTRDYQVQNDAAFAAQRKASMQNFVTHSFQQQQAALNLALLAKKEQ</sequence>
<protein>
    <submittedName>
        <fullName evidence="1">Uncharacterized protein</fullName>
    </submittedName>
</protein>
<dbReference type="AlphaFoldDB" id="A0A699XR02"/>
<organism evidence="1">
    <name type="scientific">Tanacetum cinerariifolium</name>
    <name type="common">Dalmatian daisy</name>
    <name type="synonym">Chrysanthemum cinerariifolium</name>
    <dbReference type="NCBI Taxonomy" id="118510"/>
    <lineage>
        <taxon>Eukaryota</taxon>
        <taxon>Viridiplantae</taxon>
        <taxon>Streptophyta</taxon>
        <taxon>Embryophyta</taxon>
        <taxon>Tracheophyta</taxon>
        <taxon>Spermatophyta</taxon>
        <taxon>Magnoliopsida</taxon>
        <taxon>eudicotyledons</taxon>
        <taxon>Gunneridae</taxon>
        <taxon>Pentapetalae</taxon>
        <taxon>asterids</taxon>
        <taxon>campanulids</taxon>
        <taxon>Asterales</taxon>
        <taxon>Asteraceae</taxon>
        <taxon>Asteroideae</taxon>
        <taxon>Anthemideae</taxon>
        <taxon>Anthemidinae</taxon>
        <taxon>Tanacetum</taxon>
    </lineage>
</organism>
<name>A0A699XR02_TANCI</name>
<reference evidence="1" key="1">
    <citation type="journal article" date="2019" name="Sci. Rep.">
        <title>Draft genome of Tanacetum cinerariifolium, the natural source of mosquito coil.</title>
        <authorList>
            <person name="Yamashiro T."/>
            <person name="Shiraishi A."/>
            <person name="Satake H."/>
            <person name="Nakayama K."/>
        </authorList>
    </citation>
    <scope>NUCLEOTIDE SEQUENCE</scope>
</reference>
<feature type="non-terminal residue" evidence="1">
    <location>
        <position position="1"/>
    </location>
</feature>
<proteinExistence type="predicted"/>
<accession>A0A699XR02</accession>
<evidence type="ECO:0000313" key="1">
    <source>
        <dbReference type="EMBL" id="GFD60376.1"/>
    </source>
</evidence>
<comment type="caution">
    <text evidence="1">The sequence shown here is derived from an EMBL/GenBank/DDBJ whole genome shotgun (WGS) entry which is preliminary data.</text>
</comment>
<feature type="non-terminal residue" evidence="1">
    <location>
        <position position="81"/>
    </location>
</feature>
<dbReference type="EMBL" id="BKCJ011876881">
    <property type="protein sequence ID" value="GFD60376.1"/>
    <property type="molecule type" value="Genomic_DNA"/>
</dbReference>